<proteinExistence type="predicted"/>
<comment type="caution">
    <text evidence="1">The sequence shown here is derived from an EMBL/GenBank/DDBJ whole genome shotgun (WGS) entry which is preliminary data.</text>
</comment>
<evidence type="ECO:0000313" key="2">
    <source>
        <dbReference type="Proteomes" id="UP000789702"/>
    </source>
</evidence>
<feature type="non-terminal residue" evidence="1">
    <location>
        <position position="1"/>
    </location>
</feature>
<accession>A0ACA9NQJ5</accession>
<gene>
    <name evidence="1" type="ORF">DHETER_LOCUS9775</name>
</gene>
<sequence length="89" mass="10283">EGEVKDGCTRLANQISYDNVKACFEGIKFDANRAKQMIDIAEAVLLNFYIFADQANEKPQNGFSFRPINLKKELHSLRNKKFNSDFEFM</sequence>
<name>A0ACA9NQJ5_9GLOM</name>
<reference evidence="1" key="1">
    <citation type="submission" date="2021-06" db="EMBL/GenBank/DDBJ databases">
        <authorList>
            <person name="Kallberg Y."/>
            <person name="Tangrot J."/>
            <person name="Rosling A."/>
        </authorList>
    </citation>
    <scope>NUCLEOTIDE SEQUENCE</scope>
    <source>
        <strain evidence="1">IL203A</strain>
    </source>
</reference>
<dbReference type="Proteomes" id="UP000789702">
    <property type="component" value="Unassembled WGS sequence"/>
</dbReference>
<protein>
    <submittedName>
        <fullName evidence="1">4349_t:CDS:1</fullName>
    </submittedName>
</protein>
<feature type="non-terminal residue" evidence="1">
    <location>
        <position position="89"/>
    </location>
</feature>
<organism evidence="1 2">
    <name type="scientific">Dentiscutata heterogama</name>
    <dbReference type="NCBI Taxonomy" id="1316150"/>
    <lineage>
        <taxon>Eukaryota</taxon>
        <taxon>Fungi</taxon>
        <taxon>Fungi incertae sedis</taxon>
        <taxon>Mucoromycota</taxon>
        <taxon>Glomeromycotina</taxon>
        <taxon>Glomeromycetes</taxon>
        <taxon>Diversisporales</taxon>
        <taxon>Gigasporaceae</taxon>
        <taxon>Dentiscutata</taxon>
    </lineage>
</organism>
<evidence type="ECO:0000313" key="1">
    <source>
        <dbReference type="EMBL" id="CAG8661549.1"/>
    </source>
</evidence>
<dbReference type="EMBL" id="CAJVPU010017766">
    <property type="protein sequence ID" value="CAG8661549.1"/>
    <property type="molecule type" value="Genomic_DNA"/>
</dbReference>
<keyword evidence="2" id="KW-1185">Reference proteome</keyword>